<sequence>MQILGFSSAILQFHSFIFAIAIASCFVRVSLASNETDKSALLAFKAGITEDPLRVLSSWNNTVNLCQWYGVTCSRRHPNKVTVLALYSQKLSGSISPHIGNLSFLRGLNLYNNSFYHEIPPQIGRLHRLRVLELSINSLTGEIPKNISSCLDLLAVNLYGNQLSGEVPPEIGSLAKLHELYGGANNLRGSIPSSIGNLSSLEKVYLHNNYLGGSLPWALGQLTKLSKLVLIYNRLSGTVPPSLFNLSSLEGLDVGYNQIHGSLPTIIGFGLPNLQFFSIASNQFVGSIPQWIPNNATKLRIFQLSSNKLSGKVPSLESLRNLQNLNIQFNSLGSGGSGDWKFLCSLTNITSFFYLSVAGNRLGGLLPRCIGNFSIAIKQLILGGNLIIGEIPREISNLVNLEILAMEYNNFSGAIPIDLGNLQNLAILSLSSNNLSGVIPSFLQKMKRLIKLQLPGNQFHGHIPSHLDNCSLTELDLSNNNLSGSIFPAVKTLIYLDLSNNHLSGTLPVEVGQIDHLDTLTISGNVFSGEIPSTLGDCNALVVLVMKDNHFQGSIPQSISSLRSIEELDLSNNNLSGEIPKFLAAFDFLKFLNLSYNNFEGMLPIEGVFKNASAIFIAGNNKICGGIPEFGLPNCVSRHSKSKGVVDKLKLLLSIIFGLIGVLLVLIFVYVCWLKKKRAQEPTSSSIAESWQNLSYGTLLKATNGFSSANLIGVGSFGSVYRGILHENGTNVAVKVFNLTRHGALKSFKAECEALKCIKHRNLLKILTVCSSIDYNGNDFKALVYEFMVNGSLEEWLHPCPIPADADGPSKMLNLIQRIRITIDIAFALEYLHNQCHNTIVHCDLKPSNVLLDADMVGHVGDFGLAKFVLESTSYTGTNISSAGLRGTIGYVAPEYGMGSGVSIEGDVYSYGILMLEMFTGISPTTEIFKENFNLHNFVEEALPKRVLEITDPILVQEVESNAGQSRKSTIQNCLLMIYKIGIACSVGVPRDRMSITDVTGQLCSIRDRLYAAGLGG</sequence>
<evidence type="ECO:0000256" key="18">
    <source>
        <dbReference type="ARBA" id="ARBA00023170"/>
    </source>
</evidence>
<evidence type="ECO:0000256" key="12">
    <source>
        <dbReference type="ARBA" id="ARBA00022737"/>
    </source>
</evidence>
<reference evidence="25 26" key="1">
    <citation type="submission" date="2024-11" db="EMBL/GenBank/DDBJ databases">
        <title>Chromosome-level genome assembly of Eucalyptus globulus Labill. provides insights into its genome evolution.</title>
        <authorList>
            <person name="Li X."/>
        </authorList>
    </citation>
    <scope>NUCLEOTIDE SEQUENCE [LARGE SCALE GENOMIC DNA]</scope>
    <source>
        <strain evidence="25">CL2024</strain>
        <tissue evidence="25">Fresh tender leaves</tissue>
    </source>
</reference>
<keyword evidence="13 22" id="KW-0547">Nucleotide-binding</keyword>
<evidence type="ECO:0000256" key="20">
    <source>
        <dbReference type="ARBA" id="ARBA00047899"/>
    </source>
</evidence>
<dbReference type="FunFam" id="3.30.200.20:FF:000432">
    <property type="entry name" value="LRR receptor-like serine/threonine-protein kinase EFR"/>
    <property type="match status" value="1"/>
</dbReference>
<dbReference type="InterPro" id="IPR001611">
    <property type="entry name" value="Leu-rich_rpt"/>
</dbReference>
<feature type="binding site" evidence="22">
    <location>
        <position position="735"/>
    </location>
    <ligand>
        <name>ATP</name>
        <dbReference type="ChEBI" id="CHEBI:30616"/>
    </ligand>
</feature>
<dbReference type="InterPro" id="IPR051809">
    <property type="entry name" value="Plant_receptor-like_S/T_kinase"/>
</dbReference>
<dbReference type="InterPro" id="IPR000719">
    <property type="entry name" value="Prot_kinase_dom"/>
</dbReference>
<evidence type="ECO:0000256" key="2">
    <source>
        <dbReference type="ARBA" id="ARBA00008684"/>
    </source>
</evidence>
<dbReference type="Pfam" id="PF08263">
    <property type="entry name" value="LRRNT_2"/>
    <property type="match status" value="1"/>
</dbReference>
<evidence type="ECO:0000313" key="25">
    <source>
        <dbReference type="EMBL" id="KAL3732371.1"/>
    </source>
</evidence>
<dbReference type="GO" id="GO:0005524">
    <property type="term" value="F:ATP binding"/>
    <property type="evidence" value="ECO:0007669"/>
    <property type="project" value="UniProtKB-UniRule"/>
</dbReference>
<protein>
    <recommendedName>
        <fullName evidence="4">non-specific serine/threonine protein kinase</fullName>
        <ecNumber evidence="4">2.7.11.1</ecNumber>
    </recommendedName>
</protein>
<keyword evidence="11" id="KW-0732">Signal</keyword>
<keyword evidence="26" id="KW-1185">Reference proteome</keyword>
<evidence type="ECO:0000256" key="3">
    <source>
        <dbReference type="ARBA" id="ARBA00009592"/>
    </source>
</evidence>
<dbReference type="InterPro" id="IPR032675">
    <property type="entry name" value="LRR_dom_sf"/>
</dbReference>
<feature type="domain" description="Protein kinase" evidence="24">
    <location>
        <begin position="706"/>
        <end position="1010"/>
    </location>
</feature>
<evidence type="ECO:0000256" key="15">
    <source>
        <dbReference type="ARBA" id="ARBA00022840"/>
    </source>
</evidence>
<gene>
    <name evidence="25" type="ORF">ACJRO7_029092</name>
</gene>
<dbReference type="EC" id="2.7.11.1" evidence="4"/>
<keyword evidence="16 23" id="KW-1133">Transmembrane helix</keyword>
<evidence type="ECO:0000256" key="11">
    <source>
        <dbReference type="ARBA" id="ARBA00022729"/>
    </source>
</evidence>
<evidence type="ECO:0000256" key="21">
    <source>
        <dbReference type="ARBA" id="ARBA00048679"/>
    </source>
</evidence>
<dbReference type="SMART" id="SM00369">
    <property type="entry name" value="LRR_TYP"/>
    <property type="match status" value="7"/>
</dbReference>
<dbReference type="PROSITE" id="PS50011">
    <property type="entry name" value="PROTEIN_KINASE_DOM"/>
    <property type="match status" value="1"/>
</dbReference>
<dbReference type="InterPro" id="IPR013210">
    <property type="entry name" value="LRR_N_plant-typ"/>
</dbReference>
<keyword evidence="10 23" id="KW-0812">Transmembrane</keyword>
<evidence type="ECO:0000256" key="8">
    <source>
        <dbReference type="ARBA" id="ARBA00022614"/>
    </source>
</evidence>
<evidence type="ECO:0000256" key="6">
    <source>
        <dbReference type="ARBA" id="ARBA00022527"/>
    </source>
</evidence>
<dbReference type="InterPro" id="IPR003591">
    <property type="entry name" value="Leu-rich_rpt_typical-subtyp"/>
</dbReference>
<dbReference type="SMART" id="SM00220">
    <property type="entry name" value="S_TKc"/>
    <property type="match status" value="1"/>
</dbReference>
<evidence type="ECO:0000256" key="22">
    <source>
        <dbReference type="PROSITE-ProRule" id="PRU10141"/>
    </source>
</evidence>
<evidence type="ECO:0000256" key="14">
    <source>
        <dbReference type="ARBA" id="ARBA00022777"/>
    </source>
</evidence>
<dbReference type="Pfam" id="PF23598">
    <property type="entry name" value="LRR_14"/>
    <property type="match status" value="1"/>
</dbReference>
<dbReference type="Proteomes" id="UP001634007">
    <property type="component" value="Unassembled WGS sequence"/>
</dbReference>
<dbReference type="Gene3D" id="1.10.510.10">
    <property type="entry name" value="Transferase(Phosphotransferase) domain 1"/>
    <property type="match status" value="1"/>
</dbReference>
<dbReference type="GO" id="GO:0005886">
    <property type="term" value="C:plasma membrane"/>
    <property type="evidence" value="ECO:0007669"/>
    <property type="project" value="UniProtKB-SubCell"/>
</dbReference>
<evidence type="ECO:0000256" key="23">
    <source>
        <dbReference type="SAM" id="Phobius"/>
    </source>
</evidence>
<keyword evidence="17 23" id="KW-0472">Membrane</keyword>
<evidence type="ECO:0000256" key="1">
    <source>
        <dbReference type="ARBA" id="ARBA00004251"/>
    </source>
</evidence>
<evidence type="ECO:0000256" key="9">
    <source>
        <dbReference type="ARBA" id="ARBA00022679"/>
    </source>
</evidence>
<dbReference type="PANTHER" id="PTHR27008:SF610">
    <property type="entry name" value="SERINE-THREONINE_TYROSINE-PROTEIN KINASE CATALYTIC DOMAIN-CONTAINING PROTEIN"/>
    <property type="match status" value="1"/>
</dbReference>
<evidence type="ECO:0000256" key="19">
    <source>
        <dbReference type="ARBA" id="ARBA00023180"/>
    </source>
</evidence>
<comment type="caution">
    <text evidence="25">The sequence shown here is derived from an EMBL/GenBank/DDBJ whole genome shotgun (WGS) entry which is preliminary data.</text>
</comment>
<comment type="similarity">
    <text evidence="2">Belongs to the protein kinase superfamily. Ser/Thr protein kinase family.</text>
</comment>
<keyword evidence="6" id="KW-0723">Serine/threonine-protein kinase</keyword>
<keyword evidence="9" id="KW-0808">Transferase</keyword>
<keyword evidence="19" id="KW-0325">Glycoprotein</keyword>
<dbReference type="FunFam" id="3.80.10.10:FF:000275">
    <property type="entry name" value="Leucine-rich repeat receptor-like protein kinase"/>
    <property type="match status" value="1"/>
</dbReference>
<dbReference type="AlphaFoldDB" id="A0ABD3K6P0"/>
<dbReference type="Pfam" id="PF07714">
    <property type="entry name" value="PK_Tyr_Ser-Thr"/>
    <property type="match status" value="1"/>
</dbReference>
<dbReference type="GO" id="GO:0004674">
    <property type="term" value="F:protein serine/threonine kinase activity"/>
    <property type="evidence" value="ECO:0007669"/>
    <property type="project" value="UniProtKB-KW"/>
</dbReference>
<dbReference type="InterPro" id="IPR055414">
    <property type="entry name" value="LRR_R13L4/SHOC2-like"/>
</dbReference>
<dbReference type="InterPro" id="IPR001245">
    <property type="entry name" value="Ser-Thr/Tyr_kinase_cat_dom"/>
</dbReference>
<evidence type="ECO:0000256" key="17">
    <source>
        <dbReference type="ARBA" id="ARBA00023136"/>
    </source>
</evidence>
<dbReference type="PROSITE" id="PS00108">
    <property type="entry name" value="PROTEIN_KINASE_ST"/>
    <property type="match status" value="1"/>
</dbReference>
<keyword evidence="15 22" id="KW-0067">ATP-binding</keyword>
<dbReference type="FunFam" id="3.80.10.10:FF:000041">
    <property type="entry name" value="LRR receptor-like serine/threonine-protein kinase ERECTA"/>
    <property type="match status" value="1"/>
</dbReference>
<dbReference type="PRINTS" id="PR00019">
    <property type="entry name" value="LEURICHRPT"/>
</dbReference>
<feature type="transmembrane region" description="Helical" evidence="23">
    <location>
        <begin position="651"/>
        <end position="673"/>
    </location>
</feature>
<dbReference type="Pfam" id="PF00560">
    <property type="entry name" value="LRR_1"/>
    <property type="match status" value="4"/>
</dbReference>
<evidence type="ECO:0000256" key="16">
    <source>
        <dbReference type="ARBA" id="ARBA00022989"/>
    </source>
</evidence>
<dbReference type="InterPro" id="IPR008271">
    <property type="entry name" value="Ser/Thr_kinase_AS"/>
</dbReference>
<dbReference type="SUPFAM" id="SSF56112">
    <property type="entry name" value="Protein kinase-like (PK-like)"/>
    <property type="match status" value="1"/>
</dbReference>
<keyword evidence="18" id="KW-0675">Receptor</keyword>
<evidence type="ECO:0000256" key="10">
    <source>
        <dbReference type="ARBA" id="ARBA00022692"/>
    </source>
</evidence>
<dbReference type="Gene3D" id="3.30.200.20">
    <property type="entry name" value="Phosphorylase Kinase, domain 1"/>
    <property type="match status" value="1"/>
</dbReference>
<evidence type="ECO:0000259" key="24">
    <source>
        <dbReference type="PROSITE" id="PS50011"/>
    </source>
</evidence>
<evidence type="ECO:0000256" key="4">
    <source>
        <dbReference type="ARBA" id="ARBA00012513"/>
    </source>
</evidence>
<dbReference type="PROSITE" id="PS00107">
    <property type="entry name" value="PROTEIN_KINASE_ATP"/>
    <property type="match status" value="1"/>
</dbReference>
<proteinExistence type="inferred from homology"/>
<dbReference type="PANTHER" id="PTHR27008">
    <property type="entry name" value="OS04G0122200 PROTEIN"/>
    <property type="match status" value="1"/>
</dbReference>
<dbReference type="InterPro" id="IPR017441">
    <property type="entry name" value="Protein_kinase_ATP_BS"/>
</dbReference>
<name>A0ABD3K6P0_EUCGL</name>
<dbReference type="SUPFAM" id="SSF52058">
    <property type="entry name" value="L domain-like"/>
    <property type="match status" value="2"/>
</dbReference>
<evidence type="ECO:0000313" key="26">
    <source>
        <dbReference type="Proteomes" id="UP001634007"/>
    </source>
</evidence>
<evidence type="ECO:0000256" key="13">
    <source>
        <dbReference type="ARBA" id="ARBA00022741"/>
    </source>
</evidence>
<accession>A0ABD3K6P0</accession>
<evidence type="ECO:0000256" key="5">
    <source>
        <dbReference type="ARBA" id="ARBA00022475"/>
    </source>
</evidence>
<evidence type="ECO:0000256" key="7">
    <source>
        <dbReference type="ARBA" id="ARBA00022553"/>
    </source>
</evidence>
<keyword evidence="5" id="KW-1003">Cell membrane</keyword>
<keyword evidence="12" id="KW-0677">Repeat</keyword>
<dbReference type="FunFam" id="1.10.510.10:FF:000358">
    <property type="entry name" value="Putative leucine-rich repeat receptor-like serine/threonine-protein kinase"/>
    <property type="match status" value="1"/>
</dbReference>
<dbReference type="EMBL" id="JBJKBG010000007">
    <property type="protein sequence ID" value="KAL3732371.1"/>
    <property type="molecule type" value="Genomic_DNA"/>
</dbReference>
<comment type="catalytic activity">
    <reaction evidence="20">
        <text>L-threonyl-[protein] + ATP = O-phospho-L-threonyl-[protein] + ADP + H(+)</text>
        <dbReference type="Rhea" id="RHEA:46608"/>
        <dbReference type="Rhea" id="RHEA-COMP:11060"/>
        <dbReference type="Rhea" id="RHEA-COMP:11605"/>
        <dbReference type="ChEBI" id="CHEBI:15378"/>
        <dbReference type="ChEBI" id="CHEBI:30013"/>
        <dbReference type="ChEBI" id="CHEBI:30616"/>
        <dbReference type="ChEBI" id="CHEBI:61977"/>
        <dbReference type="ChEBI" id="CHEBI:456216"/>
        <dbReference type="EC" id="2.7.11.1"/>
    </reaction>
</comment>
<dbReference type="Gene3D" id="3.80.10.10">
    <property type="entry name" value="Ribonuclease Inhibitor"/>
    <property type="match status" value="4"/>
</dbReference>
<comment type="similarity">
    <text evidence="3">Belongs to the RLP family.</text>
</comment>
<organism evidence="25 26">
    <name type="scientific">Eucalyptus globulus</name>
    <name type="common">Tasmanian blue gum</name>
    <dbReference type="NCBI Taxonomy" id="34317"/>
    <lineage>
        <taxon>Eukaryota</taxon>
        <taxon>Viridiplantae</taxon>
        <taxon>Streptophyta</taxon>
        <taxon>Embryophyta</taxon>
        <taxon>Tracheophyta</taxon>
        <taxon>Spermatophyta</taxon>
        <taxon>Magnoliopsida</taxon>
        <taxon>eudicotyledons</taxon>
        <taxon>Gunneridae</taxon>
        <taxon>Pentapetalae</taxon>
        <taxon>rosids</taxon>
        <taxon>malvids</taxon>
        <taxon>Myrtales</taxon>
        <taxon>Myrtaceae</taxon>
        <taxon>Myrtoideae</taxon>
        <taxon>Eucalypteae</taxon>
        <taxon>Eucalyptus</taxon>
    </lineage>
</organism>
<dbReference type="InterPro" id="IPR011009">
    <property type="entry name" value="Kinase-like_dom_sf"/>
</dbReference>
<keyword evidence="8" id="KW-0433">Leucine-rich repeat</keyword>
<keyword evidence="14" id="KW-0418">Kinase</keyword>
<comment type="catalytic activity">
    <reaction evidence="21">
        <text>L-seryl-[protein] + ATP = O-phospho-L-seryl-[protein] + ADP + H(+)</text>
        <dbReference type="Rhea" id="RHEA:17989"/>
        <dbReference type="Rhea" id="RHEA-COMP:9863"/>
        <dbReference type="Rhea" id="RHEA-COMP:11604"/>
        <dbReference type="ChEBI" id="CHEBI:15378"/>
        <dbReference type="ChEBI" id="CHEBI:29999"/>
        <dbReference type="ChEBI" id="CHEBI:30616"/>
        <dbReference type="ChEBI" id="CHEBI:83421"/>
        <dbReference type="ChEBI" id="CHEBI:456216"/>
        <dbReference type="EC" id="2.7.11.1"/>
    </reaction>
</comment>
<keyword evidence="7" id="KW-0597">Phosphoprotein</keyword>
<dbReference type="FunFam" id="3.80.10.10:FF:000288">
    <property type="entry name" value="LRR receptor-like serine/threonine-protein kinase EFR"/>
    <property type="match status" value="1"/>
</dbReference>
<comment type="subcellular location">
    <subcellularLocation>
        <location evidence="1">Cell membrane</location>
        <topology evidence="1">Single-pass type I membrane protein</topology>
    </subcellularLocation>
</comment>